<keyword evidence="1" id="KW-0472">Membrane</keyword>
<protein>
    <submittedName>
        <fullName evidence="2">Uncharacterized protein</fullName>
    </submittedName>
</protein>
<reference evidence="2" key="1">
    <citation type="submission" date="2016-07" db="EMBL/GenBank/DDBJ databases">
        <title>Microvirga ossetica sp. nov. a new species of rhizobia isolated from root nodules of the legume species Vicia alpestris Steven originated from North Ossetia region in the Caucasus.</title>
        <authorList>
            <person name="Safronova V.I."/>
            <person name="Kuznetsova I.G."/>
            <person name="Sazanova A.L."/>
            <person name="Belimov A."/>
            <person name="Andronov E."/>
            <person name="Osledkin Y.S."/>
            <person name="Onishchuk O.P."/>
            <person name="Kurchak O.N."/>
            <person name="Shaposhnikov A.I."/>
            <person name="Willems A."/>
            <person name="Tikhonovich I.A."/>
        </authorList>
    </citation>
    <scope>NUCLEOTIDE SEQUENCE [LARGE SCALE GENOMIC DNA]</scope>
    <source>
        <strain evidence="2">V5/3M</strain>
    </source>
</reference>
<dbReference type="KEGG" id="moc:BB934_20570"/>
<name>A0A1B2EK31_9HYPH</name>
<evidence type="ECO:0000256" key="1">
    <source>
        <dbReference type="SAM" id="Phobius"/>
    </source>
</evidence>
<keyword evidence="1" id="KW-1133">Transmembrane helix</keyword>
<feature type="transmembrane region" description="Helical" evidence="1">
    <location>
        <begin position="86"/>
        <end position="105"/>
    </location>
</feature>
<accession>A0A1B2EK31</accession>
<sequence>MPNASIATGSFSSRKEANLAVQRLLANGFARNSIELHRHEDGDGYEVEIHTRRENLRRAERLIHAAEPLYVVRQTASGALETAKSYPLVLLGAGILAGFLIYNLIPKEDMARSSQHRSRRRG</sequence>
<dbReference type="AlphaFoldDB" id="A0A1B2EK31"/>
<dbReference type="OrthoDB" id="7998692at2"/>
<gene>
    <name evidence="2" type="ORF">BB934_20570</name>
</gene>
<organism evidence="2">
    <name type="scientific">Microvirga ossetica</name>
    <dbReference type="NCBI Taxonomy" id="1882682"/>
    <lineage>
        <taxon>Bacteria</taxon>
        <taxon>Pseudomonadati</taxon>
        <taxon>Pseudomonadota</taxon>
        <taxon>Alphaproteobacteria</taxon>
        <taxon>Hyphomicrobiales</taxon>
        <taxon>Methylobacteriaceae</taxon>
        <taxon>Microvirga</taxon>
    </lineage>
</organism>
<keyword evidence="1" id="KW-0812">Transmembrane</keyword>
<proteinExistence type="predicted"/>
<dbReference type="RefSeq" id="WP_099511335.1">
    <property type="nucleotide sequence ID" value="NZ_CP016616.1"/>
</dbReference>
<evidence type="ECO:0000313" key="2">
    <source>
        <dbReference type="EMBL" id="ANY80330.1"/>
    </source>
</evidence>
<dbReference type="EMBL" id="CP016616">
    <property type="protein sequence ID" value="ANY80330.1"/>
    <property type="molecule type" value="Genomic_DNA"/>
</dbReference>